<keyword evidence="2" id="KW-0229">DNA integration</keyword>
<dbReference type="GO" id="GO:0015074">
    <property type="term" value="P:DNA integration"/>
    <property type="evidence" value="ECO:0007669"/>
    <property type="project" value="UniProtKB-KW"/>
</dbReference>
<comment type="caution">
    <text evidence="6">The sequence shown here is derived from an EMBL/GenBank/DDBJ whole genome shotgun (WGS) entry which is preliminary data.</text>
</comment>
<evidence type="ECO:0000256" key="3">
    <source>
        <dbReference type="ARBA" id="ARBA00023125"/>
    </source>
</evidence>
<gene>
    <name evidence="6" type="ORF">C0081_12040</name>
</gene>
<evidence type="ECO:0000313" key="6">
    <source>
        <dbReference type="EMBL" id="PLW76786.1"/>
    </source>
</evidence>
<organism evidence="6 7">
    <name type="scientific">Cohaesibacter celericrescens</name>
    <dbReference type="NCBI Taxonomy" id="2067669"/>
    <lineage>
        <taxon>Bacteria</taxon>
        <taxon>Pseudomonadati</taxon>
        <taxon>Pseudomonadota</taxon>
        <taxon>Alphaproteobacteria</taxon>
        <taxon>Hyphomicrobiales</taxon>
        <taxon>Cohaesibacteraceae</taxon>
    </lineage>
</organism>
<dbReference type="PANTHER" id="PTHR30349">
    <property type="entry name" value="PHAGE INTEGRASE-RELATED"/>
    <property type="match status" value="1"/>
</dbReference>
<evidence type="ECO:0000256" key="4">
    <source>
        <dbReference type="ARBA" id="ARBA00023172"/>
    </source>
</evidence>
<keyword evidence="4" id="KW-0233">DNA recombination</keyword>
<dbReference type="PANTHER" id="PTHR30349:SF41">
    <property type="entry name" value="INTEGRASE_RECOMBINASE PROTEIN MJ0367-RELATED"/>
    <property type="match status" value="1"/>
</dbReference>
<name>A0A2N5XQJ2_9HYPH</name>
<dbReference type="GO" id="GO:0003677">
    <property type="term" value="F:DNA binding"/>
    <property type="evidence" value="ECO:0007669"/>
    <property type="project" value="UniProtKB-KW"/>
</dbReference>
<evidence type="ECO:0000256" key="1">
    <source>
        <dbReference type="ARBA" id="ARBA00008857"/>
    </source>
</evidence>
<keyword evidence="3" id="KW-0238">DNA-binding</keyword>
<dbReference type="EMBL" id="PKUQ01000022">
    <property type="protein sequence ID" value="PLW76786.1"/>
    <property type="molecule type" value="Genomic_DNA"/>
</dbReference>
<reference evidence="6 7" key="1">
    <citation type="submission" date="2018-01" db="EMBL/GenBank/DDBJ databases">
        <title>The draft genome sequence of Cohaesibacter sp. H1304.</title>
        <authorList>
            <person name="Wang N.-N."/>
            <person name="Du Z.-J."/>
        </authorList>
    </citation>
    <scope>NUCLEOTIDE SEQUENCE [LARGE SCALE GENOMIC DNA]</scope>
    <source>
        <strain evidence="6 7">H1304</strain>
    </source>
</reference>
<dbReference type="RefSeq" id="WP_101534074.1">
    <property type="nucleotide sequence ID" value="NZ_PKUQ01000022.1"/>
</dbReference>
<dbReference type="SUPFAM" id="SSF56349">
    <property type="entry name" value="DNA breaking-rejoining enzymes"/>
    <property type="match status" value="1"/>
</dbReference>
<evidence type="ECO:0000313" key="7">
    <source>
        <dbReference type="Proteomes" id="UP000234881"/>
    </source>
</evidence>
<dbReference type="OrthoDB" id="6388170at2"/>
<dbReference type="InterPro" id="IPR013762">
    <property type="entry name" value="Integrase-like_cat_sf"/>
</dbReference>
<dbReference type="GO" id="GO:0006310">
    <property type="term" value="P:DNA recombination"/>
    <property type="evidence" value="ECO:0007669"/>
    <property type="project" value="UniProtKB-KW"/>
</dbReference>
<protein>
    <submittedName>
        <fullName evidence="6">Integrase</fullName>
    </submittedName>
</protein>
<dbReference type="InterPro" id="IPR050090">
    <property type="entry name" value="Tyrosine_recombinase_XerCD"/>
</dbReference>
<comment type="similarity">
    <text evidence="1">Belongs to the 'phage' integrase family.</text>
</comment>
<proteinExistence type="inferred from homology"/>
<keyword evidence="7" id="KW-1185">Reference proteome</keyword>
<dbReference type="AlphaFoldDB" id="A0A2N5XQJ2"/>
<evidence type="ECO:0000256" key="2">
    <source>
        <dbReference type="ARBA" id="ARBA00022908"/>
    </source>
</evidence>
<dbReference type="CDD" id="cd00796">
    <property type="entry name" value="INT_Rci_Hp1_C"/>
    <property type="match status" value="1"/>
</dbReference>
<dbReference type="Pfam" id="PF00589">
    <property type="entry name" value="Phage_integrase"/>
    <property type="match status" value="1"/>
</dbReference>
<dbReference type="Gene3D" id="1.10.443.10">
    <property type="entry name" value="Intergrase catalytic core"/>
    <property type="match status" value="1"/>
</dbReference>
<dbReference type="InterPro" id="IPR002104">
    <property type="entry name" value="Integrase_catalytic"/>
</dbReference>
<dbReference type="Proteomes" id="UP000234881">
    <property type="component" value="Unassembled WGS sequence"/>
</dbReference>
<evidence type="ECO:0000259" key="5">
    <source>
        <dbReference type="PROSITE" id="PS51898"/>
    </source>
</evidence>
<accession>A0A2N5XQJ2</accession>
<dbReference type="InterPro" id="IPR011010">
    <property type="entry name" value="DNA_brk_join_enz"/>
</dbReference>
<dbReference type="PROSITE" id="PS51898">
    <property type="entry name" value="TYR_RECOMBINASE"/>
    <property type="match status" value="1"/>
</dbReference>
<feature type="domain" description="Tyr recombinase" evidence="5">
    <location>
        <begin position="173"/>
        <end position="349"/>
    </location>
</feature>
<sequence>MGTINERKRKNGSVAYCAQIVIKRDGNIVHRESKTFDRKRIAEKWLYKREDELSKPDALKKQTGKTLANAIDKYVKTSQKQIGRTKTQVLNTIKNEYDIAQQDCSDINSQALVEFVEELNTRMTPQTAQNYMSHLGAIFSIAKPAWGFQLNKQAHVDAMAVSKRLGLTGKAVSRERRPTLQELDLLIKHFQHKAKFRKQSIPMQHIIPFALFSTRRQEEICTIQWDDLDREGKRILVRDMKNPGEKIGNNVWCDLPDPCLDIIEAQPETAAQIFPYNHRSISAAFTRACHFLQIEDLRFHDLRHEGASRLFEMGYNIPHAAAVTGHRSWSSLKRYTHIRQTGDKYEGWNFIDSLFFQTQND</sequence>